<dbReference type="InterPro" id="IPR014990">
    <property type="entry name" value="DUF1838"/>
</dbReference>
<sequence>MNVAHATRLSDGSFDLLAREIQLYLHPETNDILHTWQNPFTRENVTVALRSLPRLASSSLRCCRVLHLHLRQRRAGTCGNKVKTFEDSDPLTRSVIETTLPNYKEAPKERTATGGGQTSWKFFTQPHVFQAYLNGTQFPIAQDEASENDMVWQRGKIKVPHAEALEKKDEPCNYTNLLILFIAEDSSTQPSPRPGTWMTDGLTNSLDLTLYATFHLLTGTTYRGGFACVVTPPVA</sequence>
<protein>
    <submittedName>
        <fullName evidence="1">Uncharacterized protein</fullName>
    </submittedName>
</protein>
<dbReference type="EMBL" id="ML996159">
    <property type="protein sequence ID" value="KAF2733626.1"/>
    <property type="molecule type" value="Genomic_DNA"/>
</dbReference>
<evidence type="ECO:0000313" key="1">
    <source>
        <dbReference type="EMBL" id="KAF2733626.1"/>
    </source>
</evidence>
<evidence type="ECO:0000313" key="2">
    <source>
        <dbReference type="Proteomes" id="UP000799444"/>
    </source>
</evidence>
<reference evidence="1" key="1">
    <citation type="journal article" date="2020" name="Stud. Mycol.">
        <title>101 Dothideomycetes genomes: a test case for predicting lifestyles and emergence of pathogens.</title>
        <authorList>
            <person name="Haridas S."/>
            <person name="Albert R."/>
            <person name="Binder M."/>
            <person name="Bloem J."/>
            <person name="Labutti K."/>
            <person name="Salamov A."/>
            <person name="Andreopoulos B."/>
            <person name="Baker S."/>
            <person name="Barry K."/>
            <person name="Bills G."/>
            <person name="Bluhm B."/>
            <person name="Cannon C."/>
            <person name="Castanera R."/>
            <person name="Culley D."/>
            <person name="Daum C."/>
            <person name="Ezra D."/>
            <person name="Gonzalez J."/>
            <person name="Henrissat B."/>
            <person name="Kuo A."/>
            <person name="Liang C."/>
            <person name="Lipzen A."/>
            <person name="Lutzoni F."/>
            <person name="Magnuson J."/>
            <person name="Mondo S."/>
            <person name="Nolan M."/>
            <person name="Ohm R."/>
            <person name="Pangilinan J."/>
            <person name="Park H.-J."/>
            <person name="Ramirez L."/>
            <person name="Alfaro M."/>
            <person name="Sun H."/>
            <person name="Tritt A."/>
            <person name="Yoshinaga Y."/>
            <person name="Zwiers L.-H."/>
            <person name="Turgeon B."/>
            <person name="Goodwin S."/>
            <person name="Spatafora J."/>
            <person name="Crous P."/>
            <person name="Grigoriev I."/>
        </authorList>
    </citation>
    <scope>NUCLEOTIDE SEQUENCE</scope>
    <source>
        <strain evidence="1">CBS 125425</strain>
    </source>
</reference>
<dbReference type="Pfam" id="PF08894">
    <property type="entry name" value="DUF1838"/>
    <property type="match status" value="1"/>
</dbReference>
<accession>A0A9P4QZ93</accession>
<organism evidence="1 2">
    <name type="scientific">Polyplosphaeria fusca</name>
    <dbReference type="NCBI Taxonomy" id="682080"/>
    <lineage>
        <taxon>Eukaryota</taxon>
        <taxon>Fungi</taxon>
        <taxon>Dikarya</taxon>
        <taxon>Ascomycota</taxon>
        <taxon>Pezizomycotina</taxon>
        <taxon>Dothideomycetes</taxon>
        <taxon>Pleosporomycetidae</taxon>
        <taxon>Pleosporales</taxon>
        <taxon>Tetraplosphaeriaceae</taxon>
        <taxon>Polyplosphaeria</taxon>
    </lineage>
</organism>
<proteinExistence type="predicted"/>
<dbReference type="AlphaFoldDB" id="A0A9P4QZ93"/>
<keyword evidence="2" id="KW-1185">Reference proteome</keyword>
<dbReference type="OrthoDB" id="899at2759"/>
<gene>
    <name evidence="1" type="ORF">EJ04DRAFT_553289</name>
</gene>
<name>A0A9P4QZ93_9PLEO</name>
<dbReference type="Proteomes" id="UP000799444">
    <property type="component" value="Unassembled WGS sequence"/>
</dbReference>
<comment type="caution">
    <text evidence="1">The sequence shown here is derived from an EMBL/GenBank/DDBJ whole genome shotgun (WGS) entry which is preliminary data.</text>
</comment>